<gene>
    <name evidence="9" type="ORF">EVJ58_g10145</name>
</gene>
<comment type="subcellular location">
    <subcellularLocation>
        <location evidence="1">Membrane</location>
        <topology evidence="1">Multi-pass membrane protein</topology>
    </subcellularLocation>
</comment>
<name>A0A4Y9XQ24_9APHY</name>
<dbReference type="PANTHER" id="PTHR14233">
    <property type="entry name" value="DUF914-RELATED"/>
    <property type="match status" value="1"/>
</dbReference>
<evidence type="ECO:0000313" key="9">
    <source>
        <dbReference type="EMBL" id="TFY52205.1"/>
    </source>
</evidence>
<dbReference type="GO" id="GO:0022857">
    <property type="term" value="F:transmembrane transporter activity"/>
    <property type="evidence" value="ECO:0007669"/>
    <property type="project" value="InterPro"/>
</dbReference>
<dbReference type="InterPro" id="IPR041539">
    <property type="entry name" value="CxC5"/>
</dbReference>
<dbReference type="InterPro" id="IPR040898">
    <property type="entry name" value="CxC6"/>
</dbReference>
<sequence length="873" mass="99563">MSFLDQCARLLTTYPRLAASVTIQEVMTFCDLIFWLKDDITAVTVASADVPPSSLPINIHNFLMAALGLTDEIIKLMWDAVREVAWRLHEGMKASEVEHRMEALIHLFLEYGLPHDVVFFSFRPPFQTCRQPLCGQFYGMDGDRLRERSLVEPLSHPVTVFTRNLGPIPGRTTSLYCRQCRTRYHPNFFVHDEATKRTYYAEPPSYILLAQHFYIASDVCEMFVNMMTVAWTSGTNCARFYNTSMRRSELDVLLPIQWATNMDMTTEWVWDGFLLYSLLLDHHEHGTVLEVSHDATNQADRLALALHARNARLAGPGQELWNHACDLCCWVSKDAGGSIRAVHSVVTDGVTLGHPCCAVHDCKEPLRNSKGARYCMVHVALENKCAVVECNQNAETGFATCSTAGHRALEDFKKLENKAMFQLKSRLERLCTSTPSSSAAQDKTSTTDITLRNLELDAEANVLVYEPNDDAAADVHEHEDPSIECEGKSADGNTKVRAQFGRRRTHNEELCVASCGVILGRATFYGSEAVNGVLLFWRGLFPTRQSLPQVLWHDQNCRLWSMLNNSSEENKQFFDGIALPVDVFRFKCKHKQSDIVCGTHCNPYIWLELRTEEGKWHFNSSSAEQANNWFTRCPLRSLSCCPPALAAPLHSPPPCTRRLPALTTSSDKPRALRASPGDAYMVIGATLYGFTNTTEEFFVRRLPLYEVVGELRMYGMIINAIQAASLEHQAMREGNWSGMTLRMPDRHVIYRLLEQRAAREDDFCKVFPQRVQVERHVRLGLAHILGRLQAHNAAIVTVDRTNRLLSAPTLDWHWLRDVLQMMVFSTPERLHHTKFADRIRQAHLHRSPREQLDHLRRLFQCLERMVSYDHRRR</sequence>
<keyword evidence="3" id="KW-0813">Transport</keyword>
<dbReference type="Pfam" id="PF18721">
    <property type="entry name" value="CxC6"/>
    <property type="match status" value="1"/>
</dbReference>
<accession>A0A4Y9XQ24</accession>
<dbReference type="Pfam" id="PF06027">
    <property type="entry name" value="SLC35F"/>
    <property type="match status" value="1"/>
</dbReference>
<organism evidence="9 10">
    <name type="scientific">Rhodofomes roseus</name>
    <dbReference type="NCBI Taxonomy" id="34475"/>
    <lineage>
        <taxon>Eukaryota</taxon>
        <taxon>Fungi</taxon>
        <taxon>Dikarya</taxon>
        <taxon>Basidiomycota</taxon>
        <taxon>Agaricomycotina</taxon>
        <taxon>Agaricomycetes</taxon>
        <taxon>Polyporales</taxon>
        <taxon>Rhodofomes</taxon>
    </lineage>
</organism>
<keyword evidence="4" id="KW-0812">Transmembrane</keyword>
<dbReference type="GO" id="GO:0016020">
    <property type="term" value="C:membrane"/>
    <property type="evidence" value="ECO:0007669"/>
    <property type="project" value="UniProtKB-SubCell"/>
</dbReference>
<dbReference type="STRING" id="34475.A0A4Y9XQ24"/>
<evidence type="ECO:0000256" key="1">
    <source>
        <dbReference type="ARBA" id="ARBA00004141"/>
    </source>
</evidence>
<keyword evidence="5" id="KW-1133">Transmembrane helix</keyword>
<feature type="domain" description="CxC5 like cysteine cluster associated with KDZ" evidence="7">
    <location>
        <begin position="119"/>
        <end position="244"/>
    </location>
</feature>
<evidence type="ECO:0000256" key="4">
    <source>
        <dbReference type="ARBA" id="ARBA00022692"/>
    </source>
</evidence>
<proteinExistence type="inferred from homology"/>
<dbReference type="InterPro" id="IPR052221">
    <property type="entry name" value="SLC35F_Transporter"/>
</dbReference>
<evidence type="ECO:0000256" key="3">
    <source>
        <dbReference type="ARBA" id="ARBA00022448"/>
    </source>
</evidence>
<dbReference type="InterPro" id="IPR009262">
    <property type="entry name" value="SLC35_F1/F2/F6"/>
</dbReference>
<evidence type="ECO:0000259" key="7">
    <source>
        <dbReference type="Pfam" id="PF18718"/>
    </source>
</evidence>
<dbReference type="AlphaFoldDB" id="A0A4Y9XQ24"/>
<evidence type="ECO:0000256" key="5">
    <source>
        <dbReference type="ARBA" id="ARBA00022989"/>
    </source>
</evidence>
<dbReference type="Pfam" id="PF18718">
    <property type="entry name" value="CxC5"/>
    <property type="match status" value="1"/>
</dbReference>
<comment type="similarity">
    <text evidence="2">Belongs to the SLC35F solute transporter family.</text>
</comment>
<comment type="caution">
    <text evidence="9">The sequence shown here is derived from an EMBL/GenBank/DDBJ whole genome shotgun (WGS) entry which is preliminary data.</text>
</comment>
<feature type="domain" description="CxC6 like cysteine cluster associated with KDZ" evidence="8">
    <location>
        <begin position="346"/>
        <end position="411"/>
    </location>
</feature>
<protein>
    <recommendedName>
        <fullName evidence="11">CxC5 like cysteine cluster associated with KDZ domain-containing protein</fullName>
    </recommendedName>
</protein>
<dbReference type="Proteomes" id="UP000298390">
    <property type="component" value="Unassembled WGS sequence"/>
</dbReference>
<evidence type="ECO:0000259" key="8">
    <source>
        <dbReference type="Pfam" id="PF18721"/>
    </source>
</evidence>
<dbReference type="PANTHER" id="PTHR14233:SF4">
    <property type="entry name" value="SOLUTE CARRIER FAMILY 35 MEMBER F2"/>
    <property type="match status" value="1"/>
</dbReference>
<keyword evidence="6" id="KW-0472">Membrane</keyword>
<evidence type="ECO:0000313" key="10">
    <source>
        <dbReference type="Proteomes" id="UP000298390"/>
    </source>
</evidence>
<evidence type="ECO:0008006" key="11">
    <source>
        <dbReference type="Google" id="ProtNLM"/>
    </source>
</evidence>
<evidence type="ECO:0000256" key="2">
    <source>
        <dbReference type="ARBA" id="ARBA00007863"/>
    </source>
</evidence>
<dbReference type="EMBL" id="SEKV01001021">
    <property type="protein sequence ID" value="TFY52205.1"/>
    <property type="molecule type" value="Genomic_DNA"/>
</dbReference>
<evidence type="ECO:0000256" key="6">
    <source>
        <dbReference type="ARBA" id="ARBA00023136"/>
    </source>
</evidence>
<reference evidence="9 10" key="1">
    <citation type="submission" date="2019-01" db="EMBL/GenBank/DDBJ databases">
        <title>Genome sequencing of the rare red list fungi Fomitopsis rosea.</title>
        <authorList>
            <person name="Buettner E."/>
            <person name="Kellner H."/>
        </authorList>
    </citation>
    <scope>NUCLEOTIDE SEQUENCE [LARGE SCALE GENOMIC DNA]</scope>
    <source>
        <strain evidence="9 10">DSM 105464</strain>
    </source>
</reference>